<dbReference type="Gene3D" id="3.40.630.30">
    <property type="match status" value="1"/>
</dbReference>
<keyword evidence="4" id="KW-0934">Plastid</keyword>
<dbReference type="PANTHER" id="PTHR43626:SF4">
    <property type="entry name" value="GCN5-RELATED N-ACETYLTRANSFERASE 2, CHLOROPLASTIC"/>
    <property type="match status" value="1"/>
</dbReference>
<feature type="domain" description="N-acetyltransferase" evidence="3">
    <location>
        <begin position="50"/>
        <end position="179"/>
    </location>
</feature>
<dbReference type="PANTHER" id="PTHR43626">
    <property type="entry name" value="ACYL-COA N-ACYLTRANSFERASE"/>
    <property type="match status" value="1"/>
</dbReference>
<evidence type="ECO:0000256" key="1">
    <source>
        <dbReference type="ARBA" id="ARBA00022679"/>
    </source>
</evidence>
<evidence type="ECO:0000259" key="3">
    <source>
        <dbReference type="PROSITE" id="PS51186"/>
    </source>
</evidence>
<keyword evidence="1" id="KW-0808">Transferase</keyword>
<dbReference type="InterPro" id="IPR000182">
    <property type="entry name" value="GNAT_dom"/>
</dbReference>
<name>A0A4D6WRX0_9FLOR</name>
<dbReference type="SUPFAM" id="SSF55729">
    <property type="entry name" value="Acyl-CoA N-acyltransferases (Nat)"/>
    <property type="match status" value="1"/>
</dbReference>
<dbReference type="InterPro" id="IPR016181">
    <property type="entry name" value="Acyl_CoA_acyltransferase"/>
</dbReference>
<accession>A0A4D6WRX0</accession>
<evidence type="ECO:0000256" key="2">
    <source>
        <dbReference type="ARBA" id="ARBA00023315"/>
    </source>
</evidence>
<dbReference type="Pfam" id="PF00583">
    <property type="entry name" value="Acetyltransf_1"/>
    <property type="match status" value="1"/>
</dbReference>
<dbReference type="InterPro" id="IPR045039">
    <property type="entry name" value="NSI-like"/>
</dbReference>
<organism evidence="4">
    <name type="scientific">Dictyurus purpurascens</name>
    <dbReference type="NCBI Taxonomy" id="189649"/>
    <lineage>
        <taxon>Eukaryota</taxon>
        <taxon>Rhodophyta</taxon>
        <taxon>Florideophyceae</taxon>
        <taxon>Rhodymeniophycidae</taxon>
        <taxon>Ceramiales</taxon>
        <taxon>Dasyaceae</taxon>
        <taxon>Dictyurus</taxon>
    </lineage>
</organism>
<proteinExistence type="predicted"/>
<protein>
    <recommendedName>
        <fullName evidence="3">N-acetyltransferase domain-containing protein</fullName>
    </recommendedName>
</protein>
<geneLocation type="plastid" evidence="4"/>
<sequence>MKFWKSFFEKKNNKIEQKNNKKNLYNRNTLLVKNFNKNGKLINIYLNINNHINLYDLEELCDSVGWVRRPLKKVKKAIDNSFLIVCLFYYKKNQKELIGFARATSDEAFNATIWDVVIHPEFQGKGLGKELMNQIIKELRYYDISTITLFADPQVVKFYKHLGFIIDPDGVKGMFWYPL</sequence>
<dbReference type="GO" id="GO:0005737">
    <property type="term" value="C:cytoplasm"/>
    <property type="evidence" value="ECO:0007669"/>
    <property type="project" value="TreeGrafter"/>
</dbReference>
<dbReference type="EMBL" id="MK814652">
    <property type="protein sequence ID" value="QCI06379.1"/>
    <property type="molecule type" value="Genomic_DNA"/>
</dbReference>
<gene>
    <name evidence="4" type="primary">ycf52</name>
</gene>
<reference evidence="4" key="1">
    <citation type="journal article" date="2019" name="Mol. Phylogenet. Evol.">
        <title>Morphological evolution and classification of the red algal order Ceramiales inferred using plastid phylogenomics.</title>
        <authorList>
            <person name="Diaz-Tapia P."/>
            <person name="Pasella M.M."/>
            <person name="Verbruggen H."/>
            <person name="Maggs C.A."/>
        </authorList>
    </citation>
    <scope>NUCLEOTIDE SEQUENCE</scope>
    <source>
        <strain evidence="4">TZ0704</strain>
    </source>
</reference>
<keyword evidence="2" id="KW-0012">Acyltransferase</keyword>
<dbReference type="AlphaFoldDB" id="A0A4D6WRX0"/>
<reference evidence="4" key="2">
    <citation type="submission" date="2019-04" db="EMBL/GenBank/DDBJ databases">
        <authorList>
            <person name="Pasella M."/>
        </authorList>
    </citation>
    <scope>NUCLEOTIDE SEQUENCE</scope>
    <source>
        <strain evidence="4">TZ0704</strain>
    </source>
</reference>
<dbReference type="GO" id="GO:0008080">
    <property type="term" value="F:N-acetyltransferase activity"/>
    <property type="evidence" value="ECO:0007669"/>
    <property type="project" value="InterPro"/>
</dbReference>
<dbReference type="CDD" id="cd04301">
    <property type="entry name" value="NAT_SF"/>
    <property type="match status" value="1"/>
</dbReference>
<dbReference type="PROSITE" id="PS51186">
    <property type="entry name" value="GNAT"/>
    <property type="match status" value="1"/>
</dbReference>
<evidence type="ECO:0000313" key="4">
    <source>
        <dbReference type="EMBL" id="QCI06379.1"/>
    </source>
</evidence>